<feature type="domain" description="DUF732" evidence="2">
    <location>
        <begin position="28"/>
        <end position="114"/>
    </location>
</feature>
<evidence type="ECO:0000259" key="2">
    <source>
        <dbReference type="Pfam" id="PF05305"/>
    </source>
</evidence>
<protein>
    <recommendedName>
        <fullName evidence="2">DUF732 domain-containing protein</fullName>
    </recommendedName>
</protein>
<dbReference type="Pfam" id="PF05305">
    <property type="entry name" value="DUF732"/>
    <property type="match status" value="1"/>
</dbReference>
<feature type="signal peptide" evidence="1">
    <location>
        <begin position="1"/>
        <end position="24"/>
    </location>
</feature>
<evidence type="ECO:0000313" key="4">
    <source>
        <dbReference type="Proteomes" id="UP000242320"/>
    </source>
</evidence>
<organism evidence="3 4">
    <name type="scientific">Mycolicibacterium vulneris</name>
    <dbReference type="NCBI Taxonomy" id="547163"/>
    <lineage>
        <taxon>Bacteria</taxon>
        <taxon>Bacillati</taxon>
        <taxon>Actinomycetota</taxon>
        <taxon>Actinomycetes</taxon>
        <taxon>Mycobacteriales</taxon>
        <taxon>Mycobacteriaceae</taxon>
        <taxon>Mycolicibacterium</taxon>
    </lineage>
</organism>
<keyword evidence="4" id="KW-1185">Reference proteome</keyword>
<sequence length="118" mass="12285">MNATIAAMAVAVIVPFTAMVPAHADSTDDAFLRDLVSSSSTPNQWAGRSFDHAAAVAEAHQVCANIGTTESDSAMMTDIIRKFIDPDVSGPSVSLIDVEAATQLISAAGKNYCPGKKM</sequence>
<dbReference type="Proteomes" id="UP000242320">
    <property type="component" value="Unassembled WGS sequence"/>
</dbReference>
<evidence type="ECO:0000256" key="1">
    <source>
        <dbReference type="SAM" id="SignalP"/>
    </source>
</evidence>
<evidence type="ECO:0000313" key="3">
    <source>
        <dbReference type="EMBL" id="OSC31608.1"/>
    </source>
</evidence>
<dbReference type="EMBL" id="NCXM01000003">
    <property type="protein sequence ID" value="OSC31608.1"/>
    <property type="molecule type" value="Genomic_DNA"/>
</dbReference>
<gene>
    <name evidence="3" type="ORF">B8W69_04005</name>
</gene>
<feature type="chain" id="PRO_5013344255" description="DUF732 domain-containing protein" evidence="1">
    <location>
        <begin position="25"/>
        <end position="118"/>
    </location>
</feature>
<reference evidence="3 4" key="1">
    <citation type="submission" date="2017-04" db="EMBL/GenBank/DDBJ databases">
        <title>The new phylogeny of genus Mycobacterium.</title>
        <authorList>
            <person name="Tortoli E."/>
            <person name="Trovato A."/>
            <person name="Cirillo D.M."/>
        </authorList>
    </citation>
    <scope>NUCLEOTIDE SEQUENCE [LARGE SCALE GENOMIC DNA]</scope>
    <source>
        <strain evidence="3 4">DSM 45247</strain>
    </source>
</reference>
<accession>A0A1X2LCB5</accession>
<dbReference type="AlphaFoldDB" id="A0A1X2LCB5"/>
<name>A0A1X2LCB5_9MYCO</name>
<dbReference type="InterPro" id="IPR007969">
    <property type="entry name" value="DUF732"/>
</dbReference>
<keyword evidence="1" id="KW-0732">Signal</keyword>
<proteinExistence type="predicted"/>
<comment type="caution">
    <text evidence="3">The sequence shown here is derived from an EMBL/GenBank/DDBJ whole genome shotgun (WGS) entry which is preliminary data.</text>
</comment>